<name>A0A5E3ZZB8_9ACTN</name>
<evidence type="ECO:0000256" key="3">
    <source>
        <dbReference type="ARBA" id="ARBA00023295"/>
    </source>
</evidence>
<dbReference type="InterPro" id="IPR017853">
    <property type="entry name" value="GH"/>
</dbReference>
<dbReference type="Proteomes" id="UP000324288">
    <property type="component" value="Chromosome"/>
</dbReference>
<proteinExistence type="inferred from homology"/>
<dbReference type="EMBL" id="LR584267">
    <property type="protein sequence ID" value="VHO01657.1"/>
    <property type="molecule type" value="Genomic_DNA"/>
</dbReference>
<keyword evidence="7" id="KW-1185">Reference proteome</keyword>
<keyword evidence="3" id="KW-0326">Glycosidase</keyword>
<evidence type="ECO:0000313" key="6">
    <source>
        <dbReference type="EMBL" id="VHO01657.1"/>
    </source>
</evidence>
<protein>
    <submittedName>
        <fullName evidence="6">Glycogen operon protein GlgX</fullName>
    </submittedName>
</protein>
<evidence type="ECO:0000256" key="1">
    <source>
        <dbReference type="ARBA" id="ARBA00008061"/>
    </source>
</evidence>
<dbReference type="InterPro" id="IPR004193">
    <property type="entry name" value="Glyco_hydro_13_N"/>
</dbReference>
<dbReference type="CDD" id="cd02856">
    <property type="entry name" value="E_set_GDE_Isoamylase_N"/>
    <property type="match status" value="1"/>
</dbReference>
<dbReference type="Pfam" id="PF00128">
    <property type="entry name" value="Alpha-amylase"/>
    <property type="match status" value="1"/>
</dbReference>
<dbReference type="Gene3D" id="3.20.20.80">
    <property type="entry name" value="Glycosidases"/>
    <property type="match status" value="1"/>
</dbReference>
<evidence type="ECO:0000256" key="4">
    <source>
        <dbReference type="SAM" id="MobiDB-lite"/>
    </source>
</evidence>
<feature type="region of interest" description="Disordered" evidence="4">
    <location>
        <begin position="470"/>
        <end position="497"/>
    </location>
</feature>
<dbReference type="AlphaFoldDB" id="A0A5E3ZZB8"/>
<dbReference type="Pfam" id="PF02922">
    <property type="entry name" value="CBM_48"/>
    <property type="match status" value="1"/>
</dbReference>
<dbReference type="InterPro" id="IPR044505">
    <property type="entry name" value="GlgX_Isoamylase_N_E_set"/>
</dbReference>
<comment type="similarity">
    <text evidence="1">Belongs to the glycosyl hydrolase 13 family.</text>
</comment>
<dbReference type="OrthoDB" id="3236218at2"/>
<dbReference type="SUPFAM" id="SSF51445">
    <property type="entry name" value="(Trans)glycosidases"/>
    <property type="match status" value="1"/>
</dbReference>
<feature type="compositionally biased region" description="Basic and acidic residues" evidence="4">
    <location>
        <begin position="477"/>
        <end position="486"/>
    </location>
</feature>
<dbReference type="InterPro" id="IPR013780">
    <property type="entry name" value="Glyco_hydro_b"/>
</dbReference>
<dbReference type="InterPro" id="IPR013783">
    <property type="entry name" value="Ig-like_fold"/>
</dbReference>
<organism evidence="6 7">
    <name type="scientific">Lawsonella clevelandensis</name>
    <dbReference type="NCBI Taxonomy" id="1528099"/>
    <lineage>
        <taxon>Bacteria</taxon>
        <taxon>Bacillati</taxon>
        <taxon>Actinomycetota</taxon>
        <taxon>Actinomycetes</taxon>
        <taxon>Mycobacteriales</taxon>
        <taxon>Lawsonellaceae</taxon>
        <taxon>Lawsonella</taxon>
    </lineage>
</organism>
<dbReference type="InterPro" id="IPR006047">
    <property type="entry name" value="GH13_cat_dom"/>
</dbReference>
<sequence>MSAPTTGSLKPGKPAPLGSFYDGSGTNFALYSAAAHSVTLCLIDDDGTEHQIPITTTDGYVWHIYVSGIAPGQRYGYRVDGDWDPHHGALCNPSKFLVDPYAKAFDGDYQPHDALLSYQVGTPDVRNEEDSLPYSMTSVVVADFFNWGDDHRLRHHMADTVIYEAHVRGLTERNPDVPEEIRGTYAGLVHPSVLEYLTDLGVTAIELLPVHQFLHDRRLLEMGLCNYWGYNSFGFFAPHRDYSSLKNPGGQVAEFKNMVKTFHKAGIEVILDVVYNHTAEGSVEGPTLSFKGIDNLAYYHVSKDNPSSYVDFTGCGNSVNMRHPYTLQLVLDSLRYWVEEMHVDGFRFDLAVTLARGDEAVNMWGNFISAVQQDPVLSQVKLIAEPWDLGYGGYQVGGFPYPWSEWNGKFRDTMREFWCGNPDVLGEFAGRLTGSADLYAHNNRRPFNSVNFITAHDGFTMRDLVTYNQKNNGANGEDNRDGESHNRNWNCGVEGPSDEPKIQALRLRQQRNMLATLFLSQGTPMLLHGDEVGRTQGGNNNVYCQDNEISWVDWEAAQDPQWAGLHSFTQALIELRHKHPIFRQSNFFTGESVPADSPTESHLNDTSQGLPDVIWMTPNGKEMEPADWDNAFAASIMVFLNGHANATPNPLGGLHGDSSFLMLFNASHDPCTFHIPDELCEADGNDWHFVLNTAEEVPEHPTGEMPAESMGSTWPDGEKPEDAGAGDTSAATGVEGDVSGAESTAAPELPAGSSDPDTFPVSIPLAADDVADGLVTGKVDTEETNLLVLPPHTFVLLEQEP</sequence>
<dbReference type="Gene3D" id="2.60.40.10">
    <property type="entry name" value="Immunoglobulins"/>
    <property type="match status" value="1"/>
</dbReference>
<evidence type="ECO:0000256" key="2">
    <source>
        <dbReference type="ARBA" id="ARBA00022801"/>
    </source>
</evidence>
<dbReference type="GO" id="GO:0004135">
    <property type="term" value="F:amylo-alpha-1,6-glucosidase activity"/>
    <property type="evidence" value="ECO:0007669"/>
    <property type="project" value="InterPro"/>
</dbReference>
<accession>A0A5E3ZZB8</accession>
<dbReference type="SUPFAM" id="SSF51011">
    <property type="entry name" value="Glycosyl hydrolase domain"/>
    <property type="match status" value="1"/>
</dbReference>
<evidence type="ECO:0000313" key="7">
    <source>
        <dbReference type="Proteomes" id="UP000324288"/>
    </source>
</evidence>
<dbReference type="SUPFAM" id="SSF81296">
    <property type="entry name" value="E set domains"/>
    <property type="match status" value="1"/>
</dbReference>
<gene>
    <name evidence="6" type="primary">glgX</name>
    <name evidence="6" type="ORF">LC603019_01586</name>
</gene>
<dbReference type="RefSeq" id="WP_063665794.1">
    <property type="nucleotide sequence ID" value="NZ_CP012390.1"/>
</dbReference>
<dbReference type="NCBIfam" id="TIGR02100">
    <property type="entry name" value="glgX_debranch"/>
    <property type="match status" value="1"/>
</dbReference>
<keyword evidence="2" id="KW-0378">Hydrolase</keyword>
<dbReference type="CDD" id="cd11326">
    <property type="entry name" value="AmyAc_Glg_debranch"/>
    <property type="match status" value="1"/>
</dbReference>
<dbReference type="GO" id="GO:0005980">
    <property type="term" value="P:glycogen catabolic process"/>
    <property type="evidence" value="ECO:0007669"/>
    <property type="project" value="InterPro"/>
</dbReference>
<dbReference type="InterPro" id="IPR011837">
    <property type="entry name" value="Glycogen_debranch_GlgX"/>
</dbReference>
<dbReference type="Gene3D" id="2.60.40.1180">
    <property type="entry name" value="Golgi alpha-mannosidase II"/>
    <property type="match status" value="1"/>
</dbReference>
<reference evidence="6 7" key="1">
    <citation type="submission" date="2019-04" db="EMBL/GenBank/DDBJ databases">
        <authorList>
            <person name="Seth-Smith MB H."/>
            <person name="Seth-Smith H."/>
        </authorList>
    </citation>
    <scope>NUCLEOTIDE SEQUENCE [LARGE SCALE GENOMIC DNA]</scope>
    <source>
        <strain evidence="6">USB-603019</strain>
    </source>
</reference>
<dbReference type="InterPro" id="IPR014756">
    <property type="entry name" value="Ig_E-set"/>
</dbReference>
<feature type="region of interest" description="Disordered" evidence="4">
    <location>
        <begin position="698"/>
        <end position="763"/>
    </location>
</feature>
<feature type="compositionally biased region" description="Low complexity" evidence="4">
    <location>
        <begin position="723"/>
        <end position="733"/>
    </location>
</feature>
<evidence type="ECO:0000259" key="5">
    <source>
        <dbReference type="SMART" id="SM00642"/>
    </source>
</evidence>
<dbReference type="PANTHER" id="PTHR43002">
    <property type="entry name" value="GLYCOGEN DEBRANCHING ENZYME"/>
    <property type="match status" value="1"/>
</dbReference>
<feature type="domain" description="Glycosyl hydrolase family 13 catalytic" evidence="5">
    <location>
        <begin position="164"/>
        <end position="576"/>
    </location>
</feature>
<dbReference type="SMART" id="SM00642">
    <property type="entry name" value="Aamy"/>
    <property type="match status" value="1"/>
</dbReference>